<evidence type="ECO:0000256" key="1">
    <source>
        <dbReference type="SAM" id="MobiDB-lite"/>
    </source>
</evidence>
<proteinExistence type="predicted"/>
<evidence type="ECO:0000313" key="4">
    <source>
        <dbReference type="Proteomes" id="UP001054837"/>
    </source>
</evidence>
<organism evidence="3 4">
    <name type="scientific">Caerostris darwini</name>
    <dbReference type="NCBI Taxonomy" id="1538125"/>
    <lineage>
        <taxon>Eukaryota</taxon>
        <taxon>Metazoa</taxon>
        <taxon>Ecdysozoa</taxon>
        <taxon>Arthropoda</taxon>
        <taxon>Chelicerata</taxon>
        <taxon>Arachnida</taxon>
        <taxon>Araneae</taxon>
        <taxon>Araneomorphae</taxon>
        <taxon>Entelegynae</taxon>
        <taxon>Araneoidea</taxon>
        <taxon>Araneidae</taxon>
        <taxon>Caerostris</taxon>
    </lineage>
</organism>
<keyword evidence="2" id="KW-0812">Transmembrane</keyword>
<accession>A0AAV4V130</accession>
<keyword evidence="4" id="KW-1185">Reference proteome</keyword>
<evidence type="ECO:0000256" key="2">
    <source>
        <dbReference type="SAM" id="Phobius"/>
    </source>
</evidence>
<dbReference type="EMBL" id="BPLQ01012247">
    <property type="protein sequence ID" value="GIY63925.1"/>
    <property type="molecule type" value="Genomic_DNA"/>
</dbReference>
<feature type="transmembrane region" description="Helical" evidence="2">
    <location>
        <begin position="50"/>
        <end position="73"/>
    </location>
</feature>
<dbReference type="AlphaFoldDB" id="A0AAV4V130"/>
<dbReference type="Proteomes" id="UP001054837">
    <property type="component" value="Unassembled WGS sequence"/>
</dbReference>
<keyword evidence="2" id="KW-1133">Transmembrane helix</keyword>
<evidence type="ECO:0000313" key="3">
    <source>
        <dbReference type="EMBL" id="GIY63925.1"/>
    </source>
</evidence>
<keyword evidence="2" id="KW-0472">Membrane</keyword>
<sequence length="89" mass="9892">MANDFSCPSRALGGGGRGAPRIESVPGGQMKTRDQHPQLERKVKTRLGQLLFRSVFFFFLCVCVGQGGFTYYVTRKNSTEGGKWKSFVL</sequence>
<name>A0AAV4V130_9ARAC</name>
<protein>
    <submittedName>
        <fullName evidence="3">Uncharacterized protein</fullName>
    </submittedName>
</protein>
<gene>
    <name evidence="3" type="ORF">CDAR_255161</name>
</gene>
<feature type="region of interest" description="Disordered" evidence="1">
    <location>
        <begin position="1"/>
        <end position="38"/>
    </location>
</feature>
<comment type="caution">
    <text evidence="3">The sequence shown here is derived from an EMBL/GenBank/DDBJ whole genome shotgun (WGS) entry which is preliminary data.</text>
</comment>
<reference evidence="3 4" key="1">
    <citation type="submission" date="2021-06" db="EMBL/GenBank/DDBJ databases">
        <title>Caerostris darwini draft genome.</title>
        <authorList>
            <person name="Kono N."/>
            <person name="Arakawa K."/>
        </authorList>
    </citation>
    <scope>NUCLEOTIDE SEQUENCE [LARGE SCALE GENOMIC DNA]</scope>
</reference>